<protein>
    <submittedName>
        <fullName evidence="1">Uncharacterized protein</fullName>
    </submittedName>
</protein>
<dbReference type="AlphaFoldDB" id="A0A392VGR2"/>
<comment type="caution">
    <text evidence="1">The sequence shown here is derived from an EMBL/GenBank/DDBJ whole genome shotgun (WGS) entry which is preliminary data.</text>
</comment>
<organism evidence="1 2">
    <name type="scientific">Trifolium medium</name>
    <dbReference type="NCBI Taxonomy" id="97028"/>
    <lineage>
        <taxon>Eukaryota</taxon>
        <taxon>Viridiplantae</taxon>
        <taxon>Streptophyta</taxon>
        <taxon>Embryophyta</taxon>
        <taxon>Tracheophyta</taxon>
        <taxon>Spermatophyta</taxon>
        <taxon>Magnoliopsida</taxon>
        <taxon>eudicotyledons</taxon>
        <taxon>Gunneridae</taxon>
        <taxon>Pentapetalae</taxon>
        <taxon>rosids</taxon>
        <taxon>fabids</taxon>
        <taxon>Fabales</taxon>
        <taxon>Fabaceae</taxon>
        <taxon>Papilionoideae</taxon>
        <taxon>50 kb inversion clade</taxon>
        <taxon>NPAAA clade</taxon>
        <taxon>Hologalegina</taxon>
        <taxon>IRL clade</taxon>
        <taxon>Trifolieae</taxon>
        <taxon>Trifolium</taxon>
    </lineage>
</organism>
<evidence type="ECO:0000313" key="1">
    <source>
        <dbReference type="EMBL" id="MCI87087.1"/>
    </source>
</evidence>
<accession>A0A392VGR2</accession>
<dbReference type="EMBL" id="LXQA011157200">
    <property type="protein sequence ID" value="MCI87087.1"/>
    <property type="molecule type" value="Genomic_DNA"/>
</dbReference>
<dbReference type="Proteomes" id="UP000265520">
    <property type="component" value="Unassembled WGS sequence"/>
</dbReference>
<evidence type="ECO:0000313" key="2">
    <source>
        <dbReference type="Proteomes" id="UP000265520"/>
    </source>
</evidence>
<sequence length="50" mass="5238">PSPARWCSVGSFTQLTSFWSRSFSGGIAGLLKPDAGLFTAVGVCYGGCFF</sequence>
<name>A0A392VGR2_9FABA</name>
<proteinExistence type="predicted"/>
<reference evidence="1 2" key="1">
    <citation type="journal article" date="2018" name="Front. Plant Sci.">
        <title>Red Clover (Trifolium pratense) and Zigzag Clover (T. medium) - A Picture of Genomic Similarities and Differences.</title>
        <authorList>
            <person name="Dluhosova J."/>
            <person name="Istvanek J."/>
            <person name="Nedelnik J."/>
            <person name="Repkova J."/>
        </authorList>
    </citation>
    <scope>NUCLEOTIDE SEQUENCE [LARGE SCALE GENOMIC DNA]</scope>
    <source>
        <strain evidence="2">cv. 10/8</strain>
        <tissue evidence="1">Leaf</tissue>
    </source>
</reference>
<feature type="non-terminal residue" evidence="1">
    <location>
        <position position="1"/>
    </location>
</feature>
<keyword evidence="2" id="KW-1185">Reference proteome</keyword>